<reference evidence="1 2" key="1">
    <citation type="submission" date="2020-06" db="EMBL/GenBank/DDBJ databases">
        <authorList>
            <person name="Li R."/>
            <person name="Bekaert M."/>
        </authorList>
    </citation>
    <scope>NUCLEOTIDE SEQUENCE [LARGE SCALE GENOMIC DNA]</scope>
    <source>
        <strain evidence="2">wild</strain>
    </source>
</reference>
<accession>A0A6J8BRJ3</accession>
<gene>
    <name evidence="1" type="ORF">MCOR_20899</name>
</gene>
<organism evidence="1 2">
    <name type="scientific">Mytilus coruscus</name>
    <name type="common">Sea mussel</name>
    <dbReference type="NCBI Taxonomy" id="42192"/>
    <lineage>
        <taxon>Eukaryota</taxon>
        <taxon>Metazoa</taxon>
        <taxon>Spiralia</taxon>
        <taxon>Lophotrochozoa</taxon>
        <taxon>Mollusca</taxon>
        <taxon>Bivalvia</taxon>
        <taxon>Autobranchia</taxon>
        <taxon>Pteriomorphia</taxon>
        <taxon>Mytilida</taxon>
        <taxon>Mytiloidea</taxon>
        <taxon>Mytilidae</taxon>
        <taxon>Mytilinae</taxon>
        <taxon>Mytilus</taxon>
    </lineage>
</organism>
<proteinExistence type="predicted"/>
<name>A0A6J8BRJ3_MYTCO</name>
<evidence type="ECO:0000313" key="1">
    <source>
        <dbReference type="EMBL" id="CAC5385349.1"/>
    </source>
</evidence>
<protein>
    <submittedName>
        <fullName evidence="1">Uncharacterized protein</fullName>
    </submittedName>
</protein>
<dbReference type="Proteomes" id="UP000507470">
    <property type="component" value="Unassembled WGS sequence"/>
</dbReference>
<keyword evidence="2" id="KW-1185">Reference proteome</keyword>
<dbReference type="SUPFAM" id="SSF48452">
    <property type="entry name" value="TPR-like"/>
    <property type="match status" value="1"/>
</dbReference>
<dbReference type="EMBL" id="CACVKT020003693">
    <property type="protein sequence ID" value="CAC5385349.1"/>
    <property type="molecule type" value="Genomic_DNA"/>
</dbReference>
<dbReference type="OrthoDB" id="10352418at2759"/>
<sequence>MNNTKKESIQFYQYLCQKIGCEKVVKARRLKYTICDIGFRCECPIISSGSKAEGLNLKGSDLDIMFIDPDTIIYETEPDSLKRNKIELIMETRDTQPCFSFLRLISPYNFLAKSDRQLFQTNGPNKLLSSELYKLSLLKQATEQISYFNKIHGPCVADANDDFDIAFCLKCDQWISAACPWITRARARWPSPELISKIITCGVFSIEDKERLIKTLRISYELGIQCFNASNTLSDYTDFIFSSLSRNARVITEIVETFSISVNISRLLFNLLNHSRTDLSRDIFTFFLSRAHQFAPQSQIVSHYINNKHQYDKYKHDISHLLISLNSDAVSGWLLLASFFYLRKHYTASLHVINYALLKCTVDKIPFKVHPSCEIKLNRTQKYALESMQKEKLFKILKTTKLDDLHFIEESEIIPEELKLEVEERSTIIRAEPFAHFLSFLCHFHSRDLTSAINSLQKIIHIMKNNFTNDDFESFYVFAYPIILLGICWQMTGQTAMARRSFELIAVCDEYKLTSAALRLSRI</sequence>
<dbReference type="InterPro" id="IPR011990">
    <property type="entry name" value="TPR-like_helical_dom_sf"/>
</dbReference>
<evidence type="ECO:0000313" key="2">
    <source>
        <dbReference type="Proteomes" id="UP000507470"/>
    </source>
</evidence>
<dbReference type="AlphaFoldDB" id="A0A6J8BRJ3"/>